<dbReference type="RefSeq" id="WP_084200589.1">
    <property type="nucleotide sequence ID" value="NZ_BMYL01000001.1"/>
</dbReference>
<feature type="domain" description="Malonyl-CoA decarboxylase C-terminal" evidence="1">
    <location>
        <begin position="186"/>
        <end position="422"/>
    </location>
</feature>
<gene>
    <name evidence="3" type="ORF">C0029_01695</name>
</gene>
<dbReference type="GO" id="GO:0006633">
    <property type="term" value="P:fatty acid biosynthetic process"/>
    <property type="evidence" value="ECO:0007669"/>
    <property type="project" value="InterPro"/>
</dbReference>
<dbReference type="InterPro" id="IPR042303">
    <property type="entry name" value="Malonyl_CoA_deC_C_sf"/>
</dbReference>
<dbReference type="Gene3D" id="3.40.630.150">
    <property type="entry name" value="Malonyl-CoA decarboxylase, catalytic domain"/>
    <property type="match status" value="1"/>
</dbReference>
<dbReference type="InterPro" id="IPR038351">
    <property type="entry name" value="MCD_N_sf"/>
</dbReference>
<name>A0AAP8SPM7_9GAMM</name>
<dbReference type="InterPro" id="IPR007956">
    <property type="entry name" value="Malonyl_CoA_deC_C"/>
</dbReference>
<dbReference type="Proteomes" id="UP000235162">
    <property type="component" value="Unassembled WGS sequence"/>
</dbReference>
<dbReference type="PANTHER" id="PTHR28641:SF1">
    <property type="entry name" value="MALONYL-COA DECARBOXYLASE, MITOCHONDRIAL"/>
    <property type="match status" value="1"/>
</dbReference>
<dbReference type="Pfam" id="PF17408">
    <property type="entry name" value="MCD_N"/>
    <property type="match status" value="1"/>
</dbReference>
<evidence type="ECO:0000259" key="1">
    <source>
        <dbReference type="Pfam" id="PF05292"/>
    </source>
</evidence>
<dbReference type="AlphaFoldDB" id="A0AAP8SPM7"/>
<dbReference type="EMBL" id="PKUR01000001">
    <property type="protein sequence ID" value="PLW87333.1"/>
    <property type="molecule type" value="Genomic_DNA"/>
</dbReference>
<sequence>MASTSPIEKDQPNTSEGSVTVLGRALSSVITAGREILARRRPNLTAAEGSTQALVDLCKELIEHRGEASGLALAQEITEAYLELSAEARLEFFQRLASDFDIDREALLEATERYRDDPDYDKLQAITRATEAPRQKLFRRINMAPGGTRTLVALRGELLQLLRQHPELKPVDSDLKHLFIQWFNKGFLELRNIDWASPAVVLEKLIDYEAVHEINGWEDLRGRLREDRRCFAFFHPAMGNDPLVFVEVALVDDLPDAIAPLIDREREIMEPGKFNTVVFYSISNCHPGLAGVSFGNFLIKNVVEVLKKEIEGLKTFVTLSPVPGFRRWLNKADLSELVDEALIDKVRAPVNRTVMEAEVQAALTRLCAHYLVREKSGELAKDPVARFHLGNGARLHRLHWGADLTPKGLEQSGSIMVNYLYDLDKIEINHEEYFDEGKISAAKSVLRQLPQD</sequence>
<comment type="caution">
    <text evidence="3">The sequence shown here is derived from an EMBL/GenBank/DDBJ whole genome shotgun (WGS) entry which is preliminary data.</text>
</comment>
<dbReference type="Pfam" id="PF05292">
    <property type="entry name" value="MCD"/>
    <property type="match status" value="1"/>
</dbReference>
<feature type="domain" description="Malonyl-CoA decarboxylase N-terminal" evidence="2">
    <location>
        <begin position="100"/>
        <end position="183"/>
    </location>
</feature>
<reference evidence="3 4" key="1">
    <citation type="submission" date="2018-01" db="EMBL/GenBank/DDBJ databases">
        <title>The draft genome sequence of Halioglobus japonicus S1-36.</title>
        <authorList>
            <person name="Du Z.-J."/>
            <person name="Shi M.-J."/>
        </authorList>
    </citation>
    <scope>NUCLEOTIDE SEQUENCE [LARGE SCALE GENOMIC DNA]</scope>
    <source>
        <strain evidence="3 4">S1-36</strain>
    </source>
</reference>
<proteinExistence type="predicted"/>
<protein>
    <submittedName>
        <fullName evidence="3">Decarboxylase</fullName>
    </submittedName>
</protein>
<dbReference type="PANTHER" id="PTHR28641">
    <property type="match status" value="1"/>
</dbReference>
<dbReference type="Gene3D" id="1.20.140.90">
    <property type="entry name" value="Malonyl-CoA decarboxylase, oligemerization domain"/>
    <property type="match status" value="1"/>
</dbReference>
<evidence type="ECO:0000313" key="3">
    <source>
        <dbReference type="EMBL" id="PLW87333.1"/>
    </source>
</evidence>
<organism evidence="3 4">
    <name type="scientific">Halioglobus japonicus</name>
    <dbReference type="NCBI Taxonomy" id="930805"/>
    <lineage>
        <taxon>Bacteria</taxon>
        <taxon>Pseudomonadati</taxon>
        <taxon>Pseudomonadota</taxon>
        <taxon>Gammaproteobacteria</taxon>
        <taxon>Cellvibrionales</taxon>
        <taxon>Halieaceae</taxon>
        <taxon>Halioglobus</taxon>
    </lineage>
</organism>
<keyword evidence="4" id="KW-1185">Reference proteome</keyword>
<evidence type="ECO:0000313" key="4">
    <source>
        <dbReference type="Proteomes" id="UP000235162"/>
    </source>
</evidence>
<accession>A0AAP8SPM7</accession>
<dbReference type="InterPro" id="IPR035372">
    <property type="entry name" value="MCD_N"/>
</dbReference>
<dbReference type="GO" id="GO:0050080">
    <property type="term" value="F:malonyl-CoA decarboxylase activity"/>
    <property type="evidence" value="ECO:0007669"/>
    <property type="project" value="InterPro"/>
</dbReference>
<dbReference type="InterPro" id="IPR038917">
    <property type="entry name" value="Malonyl_CoA_deC"/>
</dbReference>
<evidence type="ECO:0000259" key="2">
    <source>
        <dbReference type="Pfam" id="PF17408"/>
    </source>
</evidence>